<feature type="region of interest" description="Disordered" evidence="1">
    <location>
        <begin position="155"/>
        <end position="183"/>
    </location>
</feature>
<sequence length="464" mass="52295">MKVQLAALPTRFALAVAGDQCDEDKLHECIQAYEQEYLKCAPEDIDCQCSRIHIADAMCLESCADNEHVNLTRTRISVYCSVATAASIDPQPIRFDGDSDFQHRDNFEDDDYGPSYHHLGDDFSDYEKYRSKIPGRSIGRYHDVEYDSLGHYELKDDDNDFDRLGEPDDSPGGISDSKDDGVHYYPWNRADRVNRGRYQLPDRMKYYGPLEEEELYPSTNFGKHGSGSRAHQERSNLYRAPEGINSVDSVESESTESFDSNDSVESEEYEEDDSDESSRREKLKDKVKDGLGSRLLDRIGLQLLQNTTNVEAFQHLQVAVAAAPSQPHQSAQAAQAAVTSQAPPSPPPPPRPLYSIPEDEYTEEEARLKAIEDKKNREVSSKLKELRSQKYKDAQREVMAMEEEKHKRPHSHSGLETSTKTLSQSSSQPSLSQPNSSAVDNSGICLKRISKILYVSLGLIMLQL</sequence>
<feature type="compositionally biased region" description="Pro residues" evidence="1">
    <location>
        <begin position="343"/>
        <end position="352"/>
    </location>
</feature>
<reference evidence="2" key="1">
    <citation type="submission" date="2014-02" db="EMBL/GenBank/DDBJ databases">
        <authorList>
            <person name="Genoscope - CEA"/>
        </authorList>
    </citation>
    <scope>NUCLEOTIDE SEQUENCE</scope>
    <source>
        <strain evidence="2">LS3</strain>
    </source>
</reference>
<feature type="region of interest" description="Disordered" evidence="1">
    <location>
        <begin position="321"/>
        <end position="440"/>
    </location>
</feature>
<name>A0A060T0I8_BLAAD</name>
<accession>A0A060T0I8</accession>
<feature type="region of interest" description="Disordered" evidence="1">
    <location>
        <begin position="218"/>
        <end position="291"/>
    </location>
</feature>
<feature type="compositionally biased region" description="Low complexity" evidence="1">
    <location>
        <begin position="417"/>
        <end position="437"/>
    </location>
</feature>
<feature type="compositionally biased region" description="Low complexity" evidence="1">
    <location>
        <begin position="321"/>
        <end position="342"/>
    </location>
</feature>
<dbReference type="AlphaFoldDB" id="A0A060T0I8"/>
<protein>
    <submittedName>
        <fullName evidence="2">ARAD1C13596p</fullName>
    </submittedName>
</protein>
<organism evidence="2">
    <name type="scientific">Blastobotrys adeninivorans</name>
    <name type="common">Yeast</name>
    <name type="synonym">Arxula adeninivorans</name>
    <dbReference type="NCBI Taxonomy" id="409370"/>
    <lineage>
        <taxon>Eukaryota</taxon>
        <taxon>Fungi</taxon>
        <taxon>Dikarya</taxon>
        <taxon>Ascomycota</taxon>
        <taxon>Saccharomycotina</taxon>
        <taxon>Dipodascomycetes</taxon>
        <taxon>Dipodascales</taxon>
        <taxon>Trichomonascaceae</taxon>
        <taxon>Blastobotrys</taxon>
    </lineage>
</organism>
<evidence type="ECO:0000313" key="2">
    <source>
        <dbReference type="EMBL" id="CDP34488.1"/>
    </source>
</evidence>
<evidence type="ECO:0000256" key="1">
    <source>
        <dbReference type="SAM" id="MobiDB-lite"/>
    </source>
</evidence>
<reference evidence="2" key="2">
    <citation type="submission" date="2014-06" db="EMBL/GenBank/DDBJ databases">
        <title>The complete genome of Blastobotrys (Arxula) adeninivorans LS3 - a yeast of biotechnological interest.</title>
        <authorList>
            <person name="Kunze G."/>
            <person name="Gaillardin C."/>
            <person name="Czernicka M."/>
            <person name="Durrens P."/>
            <person name="Martin T."/>
            <person name="Boer E."/>
            <person name="Gabaldon T."/>
            <person name="Cruz J."/>
            <person name="Talla E."/>
            <person name="Marck C."/>
            <person name="Goffeau A."/>
            <person name="Barbe V."/>
            <person name="Baret P."/>
            <person name="Baronian K."/>
            <person name="Beier S."/>
            <person name="Bleykasten C."/>
            <person name="Bode R."/>
            <person name="Casaregola S."/>
            <person name="Despons L."/>
            <person name="Fairhead C."/>
            <person name="Giersberg M."/>
            <person name="Gierski P."/>
            <person name="Hahnel U."/>
            <person name="Hartmann A."/>
            <person name="Jankowska D."/>
            <person name="Jubin C."/>
            <person name="Jung P."/>
            <person name="Lafontaine I."/>
            <person name="Leh-Louis V."/>
            <person name="Lemaire M."/>
            <person name="Marcet-Houben M."/>
            <person name="Mascher M."/>
            <person name="Morel G."/>
            <person name="Richard G.-F."/>
            <person name="Riechen J."/>
            <person name="Sacerdot C."/>
            <person name="Sarkar A."/>
            <person name="Savel G."/>
            <person name="Schacherer J."/>
            <person name="Sherman D."/>
            <person name="Straub M.-L."/>
            <person name="Stein N."/>
            <person name="Thierry A."/>
            <person name="Trautwein-Schult A."/>
            <person name="Westhof E."/>
            <person name="Worch S."/>
            <person name="Dujon B."/>
            <person name="Souciet J.-L."/>
            <person name="Wincker P."/>
            <person name="Scholz U."/>
            <person name="Neuveglise N."/>
        </authorList>
    </citation>
    <scope>NUCLEOTIDE SEQUENCE</scope>
    <source>
        <strain evidence="2">LS3</strain>
    </source>
</reference>
<feature type="compositionally biased region" description="Basic and acidic residues" evidence="1">
    <location>
        <begin position="364"/>
        <end position="396"/>
    </location>
</feature>
<feature type="compositionally biased region" description="Basic and acidic residues" evidence="1">
    <location>
        <begin position="276"/>
        <end position="291"/>
    </location>
</feature>
<proteinExistence type="predicted"/>
<feature type="compositionally biased region" description="Acidic residues" evidence="1">
    <location>
        <begin position="262"/>
        <end position="275"/>
    </location>
</feature>
<gene>
    <name evidence="2" type="ORF">GNLVRS02_ARAD1C13596g</name>
</gene>
<dbReference type="EMBL" id="HG937693">
    <property type="protein sequence ID" value="CDP34488.1"/>
    <property type="molecule type" value="Genomic_DNA"/>
</dbReference>